<dbReference type="RefSeq" id="WP_150190922.1">
    <property type="nucleotide sequence ID" value="NZ_JAANXM010000004.1"/>
</dbReference>
<proteinExistence type="predicted"/>
<organism evidence="1 2">
    <name type="scientific">Weissella paramesenteroides</name>
    <name type="common">Leuconostoc paramesenteroides</name>
    <dbReference type="NCBI Taxonomy" id="1249"/>
    <lineage>
        <taxon>Bacteria</taxon>
        <taxon>Bacillati</taxon>
        <taxon>Bacillota</taxon>
        <taxon>Bacilli</taxon>
        <taxon>Lactobacillales</taxon>
        <taxon>Lactobacillaceae</taxon>
        <taxon>Weissella</taxon>
    </lineage>
</organism>
<gene>
    <name evidence="1" type="ORF">G9403_03555</name>
</gene>
<evidence type="ECO:0000313" key="2">
    <source>
        <dbReference type="Proteomes" id="UP001215461"/>
    </source>
</evidence>
<protein>
    <submittedName>
        <fullName evidence="1">Uncharacterized protein</fullName>
    </submittedName>
</protein>
<evidence type="ECO:0000313" key="1">
    <source>
        <dbReference type="EMBL" id="MDF8370739.1"/>
    </source>
</evidence>
<accession>A0ABD4XHF5</accession>
<dbReference type="AlphaFoldDB" id="A0ABD4XHF5"/>
<comment type="caution">
    <text evidence="1">The sequence shown here is derived from an EMBL/GenBank/DDBJ whole genome shotgun (WGS) entry which is preliminary data.</text>
</comment>
<name>A0ABD4XHF5_WEIPA</name>
<sequence>MELKYIETVVNIHAFYTSEINYMLQHHWLLLGTWDDNGVPNTYDKLFVDTDVKADRSNFESSGLQLTFGTTLANAQKTIEYFGDDFFEKVHGLRPNDFK</sequence>
<dbReference type="EMBL" id="JAANXN010000004">
    <property type="protein sequence ID" value="MDF8370739.1"/>
    <property type="molecule type" value="Genomic_DNA"/>
</dbReference>
<reference evidence="1 2" key="1">
    <citation type="submission" date="2020-03" db="EMBL/GenBank/DDBJ databases">
        <title>Comparative genomics of Weissella paramesenteroides.</title>
        <authorList>
            <person name="Kant R."/>
            <person name="Takala T."/>
            <person name="Saris P."/>
        </authorList>
    </citation>
    <scope>NUCLEOTIDE SEQUENCE [LARGE SCALE GENOMIC DNA]</scope>
    <source>
        <strain evidence="1 2">SJ27-4</strain>
    </source>
</reference>
<dbReference type="Proteomes" id="UP001215461">
    <property type="component" value="Unassembled WGS sequence"/>
</dbReference>